<organism evidence="1 2">
    <name type="scientific">Lipomyces kononenkoae</name>
    <name type="common">Yeast</name>
    <dbReference type="NCBI Taxonomy" id="34357"/>
    <lineage>
        <taxon>Eukaryota</taxon>
        <taxon>Fungi</taxon>
        <taxon>Dikarya</taxon>
        <taxon>Ascomycota</taxon>
        <taxon>Saccharomycotina</taxon>
        <taxon>Lipomycetes</taxon>
        <taxon>Lipomycetales</taxon>
        <taxon>Lipomycetaceae</taxon>
        <taxon>Lipomyces</taxon>
    </lineage>
</organism>
<dbReference type="EMBL" id="MU971345">
    <property type="protein sequence ID" value="KAK9239582.1"/>
    <property type="molecule type" value="Genomic_DNA"/>
</dbReference>
<accession>A0ACC3T6P2</accession>
<keyword evidence="2" id="KW-1185">Reference proteome</keyword>
<dbReference type="Proteomes" id="UP001433508">
    <property type="component" value="Unassembled WGS sequence"/>
</dbReference>
<proteinExistence type="predicted"/>
<sequence length="268" mass="29016">MTRSMARRPTLAVLAIIATIIIFIITISTNPSPSSVTGNVAAAADKSNILHPKRPVILKSGSNAASNSKETTVSDIADASDYDPLQGPVPVSSQKLSQGGPIMPHLGNETIKAELGRASWKLLHTILARYPEKPTAEEREALSSYIYLFSRVYPCGECASHFQKLLKKFPPQTSSRVAASQWGCHIHNQVNARLGKKIFDCNTIAEKYQCGCEDDVGAAETRLNEGVQADIQSSGIDESKDNTEEFLEVEDHLRGIHIESSEGLTKGG</sequence>
<reference evidence="2" key="1">
    <citation type="journal article" date="2024" name="Front. Bioeng. Biotechnol.">
        <title>Genome-scale model development and genomic sequencing of the oleaginous clade Lipomyces.</title>
        <authorList>
            <person name="Czajka J.J."/>
            <person name="Han Y."/>
            <person name="Kim J."/>
            <person name="Mondo S.J."/>
            <person name="Hofstad B.A."/>
            <person name="Robles A."/>
            <person name="Haridas S."/>
            <person name="Riley R."/>
            <person name="LaButti K."/>
            <person name="Pangilinan J."/>
            <person name="Andreopoulos W."/>
            <person name="Lipzen A."/>
            <person name="Yan J."/>
            <person name="Wang M."/>
            <person name="Ng V."/>
            <person name="Grigoriev I.V."/>
            <person name="Spatafora J.W."/>
            <person name="Magnuson J.K."/>
            <person name="Baker S.E."/>
            <person name="Pomraning K.R."/>
        </authorList>
    </citation>
    <scope>NUCLEOTIDE SEQUENCE [LARGE SCALE GENOMIC DNA]</scope>
    <source>
        <strain evidence="2">CBS 7786</strain>
    </source>
</reference>
<protein>
    <submittedName>
        <fullName evidence="1">ERV/ALR sulfhydryl oxidase domain-containing protein</fullName>
    </submittedName>
</protein>
<comment type="caution">
    <text evidence="1">The sequence shown here is derived from an EMBL/GenBank/DDBJ whole genome shotgun (WGS) entry which is preliminary data.</text>
</comment>
<gene>
    <name evidence="1" type="ORF">V1525DRAFT_397841</name>
</gene>
<evidence type="ECO:0000313" key="2">
    <source>
        <dbReference type="Proteomes" id="UP001433508"/>
    </source>
</evidence>
<evidence type="ECO:0000313" key="1">
    <source>
        <dbReference type="EMBL" id="KAK9239582.1"/>
    </source>
</evidence>
<name>A0ACC3T6P2_LIPKO</name>